<keyword evidence="1" id="KW-0472">Membrane</keyword>
<sequence length="135" mass="14082">MFSSLRDRLLPLFPSFVVVAGVLMPWVQVDPNHEGPVIAIYYPGMGSGLELPHGVALLVAVGGLSVLSLAGRRLRRAELVVGVGGAVAVGWFILSWQGAFVPAPGAWVTLVGCLLLAAVGAGRITVARRKTKTVA</sequence>
<accession>A0A6A8GGU5</accession>
<dbReference type="EMBL" id="WKJO01000001">
    <property type="protein sequence ID" value="MRX22395.1"/>
    <property type="molecule type" value="Genomic_DNA"/>
</dbReference>
<proteinExistence type="predicted"/>
<evidence type="ECO:0008006" key="4">
    <source>
        <dbReference type="Google" id="ProtNLM"/>
    </source>
</evidence>
<keyword evidence="1" id="KW-1133">Transmembrane helix</keyword>
<keyword evidence="3" id="KW-1185">Reference proteome</keyword>
<dbReference type="AlphaFoldDB" id="A0A6A8GGU5"/>
<dbReference type="Proteomes" id="UP000439022">
    <property type="component" value="Unassembled WGS sequence"/>
</dbReference>
<evidence type="ECO:0000313" key="3">
    <source>
        <dbReference type="Proteomes" id="UP000439022"/>
    </source>
</evidence>
<feature type="transmembrane region" description="Helical" evidence="1">
    <location>
        <begin position="51"/>
        <end position="70"/>
    </location>
</feature>
<name>A0A6A8GGU5_9EURY</name>
<evidence type="ECO:0000256" key="1">
    <source>
        <dbReference type="SAM" id="Phobius"/>
    </source>
</evidence>
<gene>
    <name evidence="2" type="ORF">GJR96_10545</name>
</gene>
<reference evidence="2 3" key="1">
    <citation type="submission" date="2019-11" db="EMBL/GenBank/DDBJ databases">
        <title>Whole genome sequence of Haloferax sp. MBLA0076.</title>
        <authorList>
            <person name="Seo M.-J."/>
            <person name="Cho E.-S."/>
        </authorList>
    </citation>
    <scope>NUCLEOTIDE SEQUENCE [LARGE SCALE GENOMIC DNA]</scope>
    <source>
        <strain evidence="2 3">MBLA0076</strain>
    </source>
</reference>
<comment type="caution">
    <text evidence="2">The sequence shown here is derived from an EMBL/GenBank/DDBJ whole genome shotgun (WGS) entry which is preliminary data.</text>
</comment>
<dbReference type="RefSeq" id="WP_151162900.1">
    <property type="nucleotide sequence ID" value="NZ_WKJO01000001.1"/>
</dbReference>
<feature type="transmembrane region" description="Helical" evidence="1">
    <location>
        <begin position="9"/>
        <end position="27"/>
    </location>
</feature>
<keyword evidence="1" id="KW-0812">Transmembrane</keyword>
<feature type="transmembrane region" description="Helical" evidence="1">
    <location>
        <begin position="77"/>
        <end position="94"/>
    </location>
</feature>
<feature type="transmembrane region" description="Helical" evidence="1">
    <location>
        <begin position="106"/>
        <end position="126"/>
    </location>
</feature>
<organism evidence="2 3">
    <name type="scientific">Haloferax litoreum</name>
    <dbReference type="NCBI Taxonomy" id="2666140"/>
    <lineage>
        <taxon>Archaea</taxon>
        <taxon>Methanobacteriati</taxon>
        <taxon>Methanobacteriota</taxon>
        <taxon>Stenosarchaea group</taxon>
        <taxon>Halobacteria</taxon>
        <taxon>Halobacteriales</taxon>
        <taxon>Haloferacaceae</taxon>
        <taxon>Haloferax</taxon>
    </lineage>
</organism>
<protein>
    <recommendedName>
        <fullName evidence="4">TIGR04206 family protein</fullName>
    </recommendedName>
</protein>
<evidence type="ECO:0000313" key="2">
    <source>
        <dbReference type="EMBL" id="MRX22395.1"/>
    </source>
</evidence>